<proteinExistence type="predicted"/>
<sequence>PSLTLPRTCPVYLITSGNPRRGCVRNSYRENLSPIGIEIASDASL</sequence>
<protein>
    <submittedName>
        <fullName evidence="1">Uncharacterized protein</fullName>
    </submittedName>
</protein>
<dbReference type="EMBL" id="HACA01015561">
    <property type="protein sequence ID" value="CDW32922.1"/>
    <property type="molecule type" value="Transcribed_RNA"/>
</dbReference>
<dbReference type="AlphaFoldDB" id="A0A0K2U4S9"/>
<reference evidence="1" key="1">
    <citation type="submission" date="2014-05" db="EMBL/GenBank/DDBJ databases">
        <authorList>
            <person name="Chronopoulou M."/>
        </authorList>
    </citation>
    <scope>NUCLEOTIDE SEQUENCE</scope>
    <source>
        <tissue evidence="1">Whole organism</tissue>
    </source>
</reference>
<accession>A0A0K2U4S9</accession>
<evidence type="ECO:0000313" key="1">
    <source>
        <dbReference type="EMBL" id="CDW32922.1"/>
    </source>
</evidence>
<name>A0A0K2U4S9_LEPSM</name>
<feature type="non-terminal residue" evidence="1">
    <location>
        <position position="1"/>
    </location>
</feature>
<organism evidence="1">
    <name type="scientific">Lepeophtheirus salmonis</name>
    <name type="common">Salmon louse</name>
    <name type="synonym">Caligus salmonis</name>
    <dbReference type="NCBI Taxonomy" id="72036"/>
    <lineage>
        <taxon>Eukaryota</taxon>
        <taxon>Metazoa</taxon>
        <taxon>Ecdysozoa</taxon>
        <taxon>Arthropoda</taxon>
        <taxon>Crustacea</taxon>
        <taxon>Multicrustacea</taxon>
        <taxon>Hexanauplia</taxon>
        <taxon>Copepoda</taxon>
        <taxon>Siphonostomatoida</taxon>
        <taxon>Caligidae</taxon>
        <taxon>Lepeophtheirus</taxon>
    </lineage>
</organism>